<dbReference type="KEGG" id="avn:Avin_25150"/>
<dbReference type="EnsemblBacteria" id="ACO78699">
    <property type="protein sequence ID" value="ACO78699"/>
    <property type="gene ID" value="Avin_25150"/>
</dbReference>
<dbReference type="RefSeq" id="WP_012701091.1">
    <property type="nucleotide sequence ID" value="NC_012560.1"/>
</dbReference>
<keyword evidence="2" id="KW-1185">Reference proteome</keyword>
<dbReference type="GeneID" id="88185680"/>
<proteinExistence type="predicted"/>
<accession>C1DIL8</accession>
<reference evidence="1 2" key="1">
    <citation type="journal article" date="2009" name="J. Bacteriol.">
        <title>Genome sequence of Azotobacter vinelandii, an obligate aerobe specialized to support diverse anaerobic metabolic processes.</title>
        <authorList>
            <person name="Setubal J.C."/>
            <person name="dos Santos P."/>
            <person name="Goldman B.S."/>
            <person name="Ertesvag H."/>
            <person name="Espin G."/>
            <person name="Rubio L.M."/>
            <person name="Valla S."/>
            <person name="Almeida N.F."/>
            <person name="Balasubramanian D."/>
            <person name="Cromes L."/>
            <person name="Curatti L."/>
            <person name="Du Z."/>
            <person name="Godsy E."/>
            <person name="Goodner B."/>
            <person name="Hellner-Burris K."/>
            <person name="Hernandez J.A."/>
            <person name="Houmiel K."/>
            <person name="Imperial J."/>
            <person name="Kennedy C."/>
            <person name="Larson T.J."/>
            <person name="Latreille P."/>
            <person name="Ligon L.S."/>
            <person name="Lu J."/>
            <person name="Maerk M."/>
            <person name="Miller N.M."/>
            <person name="Norton S."/>
            <person name="O'Carroll I.P."/>
            <person name="Paulsen I."/>
            <person name="Raulfs E.C."/>
            <person name="Roemer R."/>
            <person name="Rosser J."/>
            <person name="Segura D."/>
            <person name="Slater S."/>
            <person name="Stricklin S.L."/>
            <person name="Studholme D.J."/>
            <person name="Sun J."/>
            <person name="Viana C.J."/>
            <person name="Wallin E."/>
            <person name="Wang B."/>
            <person name="Wheeler C."/>
            <person name="Zhu H."/>
            <person name="Dean D.R."/>
            <person name="Dixon R."/>
            <person name="Wood D."/>
        </authorList>
    </citation>
    <scope>NUCLEOTIDE SEQUENCE [LARGE SCALE GENOMIC DNA]</scope>
    <source>
        <strain evidence="2">DJ / ATCC BAA-1303</strain>
    </source>
</reference>
<dbReference type="EMBL" id="CP001157">
    <property type="protein sequence ID" value="ACO78699.1"/>
    <property type="molecule type" value="Genomic_DNA"/>
</dbReference>
<dbReference type="AlphaFoldDB" id="C1DIL8"/>
<dbReference type="HOGENOM" id="CLU_2876051_0_0_6"/>
<name>C1DIL8_AZOVD</name>
<evidence type="ECO:0000313" key="2">
    <source>
        <dbReference type="Proteomes" id="UP000002424"/>
    </source>
</evidence>
<evidence type="ECO:0000313" key="1">
    <source>
        <dbReference type="EMBL" id="ACO78699.1"/>
    </source>
</evidence>
<dbReference type="eggNOG" id="COG1569">
    <property type="taxonomic scope" value="Bacteria"/>
</dbReference>
<gene>
    <name evidence="1" type="ordered locus">Avin_25150</name>
</gene>
<sequence>MNRIEGWGMSCLPKDQVFLVLAHVAKADALVTGDADILAMREVFPELIVTRDQWAGRQGAQAG</sequence>
<protein>
    <recommendedName>
        <fullName evidence="3">PIN domain-containing protein</fullName>
    </recommendedName>
</protein>
<organism evidence="1 2">
    <name type="scientific">Azotobacter vinelandii (strain DJ / ATCC BAA-1303)</name>
    <dbReference type="NCBI Taxonomy" id="322710"/>
    <lineage>
        <taxon>Bacteria</taxon>
        <taxon>Pseudomonadati</taxon>
        <taxon>Pseudomonadota</taxon>
        <taxon>Gammaproteobacteria</taxon>
        <taxon>Pseudomonadales</taxon>
        <taxon>Pseudomonadaceae</taxon>
        <taxon>Azotobacter</taxon>
    </lineage>
</organism>
<dbReference type="Proteomes" id="UP000002424">
    <property type="component" value="Chromosome"/>
</dbReference>
<dbReference type="OrthoDB" id="9802272at2"/>
<evidence type="ECO:0008006" key="3">
    <source>
        <dbReference type="Google" id="ProtNLM"/>
    </source>
</evidence>